<feature type="binding site" evidence="12">
    <location>
        <position position="307"/>
    </location>
    <ligand>
        <name>K(+)</name>
        <dbReference type="ChEBI" id="CHEBI:29103"/>
    </ligand>
</feature>
<keyword evidence="9 12" id="KW-0460">Magnesium</keyword>
<comment type="cofactor">
    <cofactor evidence="12">
        <name>Mg(2+)</name>
        <dbReference type="ChEBI" id="CHEBI:18420"/>
    </cofactor>
    <text evidence="12">Requires a divalent cation, most likely magnesium in vivo, as an electrophilic catalyst to aid phosphoryl group transfer. It is the chelate of the metal and the nucleotide that is the actual substrate.</text>
</comment>
<keyword evidence="7 12" id="KW-0418">Kinase</keyword>
<keyword evidence="8 12" id="KW-0067">ATP-binding</keyword>
<dbReference type="AlphaFoldDB" id="A0A291GR96"/>
<feature type="domain" description="Carbohydrate kinase PfkB" evidence="13">
    <location>
        <begin position="11"/>
        <end position="316"/>
    </location>
</feature>
<keyword evidence="4 12" id="KW-0808">Transferase</keyword>
<keyword evidence="10 12" id="KW-0630">Potassium</keyword>
<evidence type="ECO:0000256" key="10">
    <source>
        <dbReference type="ARBA" id="ARBA00022958"/>
    </source>
</evidence>
<sequence>MASQQKTTGTMPRVLVFGSANMDTFVYLDALPRPGETVFGHGGSSGLGGKGANQAVAAEKLGVQVDLIGRLGTDEAGNTLRRLLASQGVGTSGMLASATSRTGTAQVTVDGSGENTVVVVSGANAEVGPEALEAHEVAAALRDVATTVGLAQGELPAHAVAAFALVCRDHSIRFVLNLAPVIDVPLATLSAADPLILNEGEALELHRRLAPDTAVAPGSGSAVDDVGRLAADLADKFAASVVITLGERGAIASAGEATWHQPAPQSGKVVDTTGAGDAFVGAVAARLAHGDDLRAAVRWGTAAGSLAVTTPGTSDSYRGLAALEVDENGTPNPRVLCLDDQVVA</sequence>
<dbReference type="Gene3D" id="3.40.1190.20">
    <property type="match status" value="1"/>
</dbReference>
<evidence type="ECO:0000259" key="13">
    <source>
        <dbReference type="Pfam" id="PF00294"/>
    </source>
</evidence>
<keyword evidence="11 12" id="KW-0119">Carbohydrate metabolism</keyword>
<evidence type="ECO:0000313" key="14">
    <source>
        <dbReference type="EMBL" id="ATG53003.1"/>
    </source>
</evidence>
<evidence type="ECO:0000256" key="8">
    <source>
        <dbReference type="ARBA" id="ARBA00022840"/>
    </source>
</evidence>
<gene>
    <name evidence="12" type="primary">rbsK</name>
    <name evidence="14" type="ORF">CFK38_16875</name>
</gene>
<feature type="binding site" evidence="12">
    <location>
        <position position="277"/>
    </location>
    <ligand>
        <name>substrate</name>
    </ligand>
</feature>
<evidence type="ECO:0000256" key="12">
    <source>
        <dbReference type="HAMAP-Rule" id="MF_01987"/>
    </source>
</evidence>
<comment type="similarity">
    <text evidence="1">Belongs to the carbohydrate kinase pfkB family.</text>
</comment>
<dbReference type="PANTHER" id="PTHR10584">
    <property type="entry name" value="SUGAR KINASE"/>
    <property type="match status" value="1"/>
</dbReference>
<dbReference type="GO" id="GO:0005829">
    <property type="term" value="C:cytosol"/>
    <property type="evidence" value="ECO:0007669"/>
    <property type="project" value="TreeGrafter"/>
</dbReference>
<dbReference type="InterPro" id="IPR002139">
    <property type="entry name" value="Ribo/fructo_kinase"/>
</dbReference>
<keyword evidence="6 12" id="KW-0547">Nucleotide-binding</keyword>
<feature type="binding site" evidence="12">
    <location>
        <begin position="21"/>
        <end position="23"/>
    </location>
    <ligand>
        <name>substrate</name>
    </ligand>
</feature>
<name>A0A291GR96_9MICO</name>
<feature type="binding site" evidence="12">
    <location>
        <begin position="244"/>
        <end position="249"/>
    </location>
    <ligand>
        <name>ATP</name>
        <dbReference type="ChEBI" id="CHEBI:30616"/>
    </ligand>
</feature>
<evidence type="ECO:0000256" key="4">
    <source>
        <dbReference type="ARBA" id="ARBA00022679"/>
    </source>
</evidence>
<dbReference type="OrthoDB" id="9775849at2"/>
<protein>
    <recommendedName>
        <fullName evidence="3 12">Ribokinase</fullName>
        <shortName evidence="12">RK</shortName>
        <ecNumber evidence="2 12">2.7.1.15</ecNumber>
    </recommendedName>
</protein>
<comment type="catalytic activity">
    <reaction evidence="12">
        <text>D-ribose + ATP = D-ribose 5-phosphate + ADP + H(+)</text>
        <dbReference type="Rhea" id="RHEA:13697"/>
        <dbReference type="ChEBI" id="CHEBI:15378"/>
        <dbReference type="ChEBI" id="CHEBI:30616"/>
        <dbReference type="ChEBI" id="CHEBI:47013"/>
        <dbReference type="ChEBI" id="CHEBI:78346"/>
        <dbReference type="ChEBI" id="CHEBI:456216"/>
        <dbReference type="EC" id="2.7.1.15"/>
    </reaction>
</comment>
<feature type="binding site" evidence="12">
    <location>
        <position position="198"/>
    </location>
    <ligand>
        <name>ATP</name>
        <dbReference type="ChEBI" id="CHEBI:30616"/>
    </ligand>
</feature>
<evidence type="ECO:0000256" key="6">
    <source>
        <dbReference type="ARBA" id="ARBA00022741"/>
    </source>
</evidence>
<keyword evidence="12" id="KW-0963">Cytoplasm</keyword>
<feature type="binding site" evidence="12">
    <location>
        <position position="271"/>
    </location>
    <ligand>
        <name>K(+)</name>
        <dbReference type="ChEBI" id="CHEBI:29103"/>
    </ligand>
</feature>
<keyword evidence="5 12" id="KW-0479">Metal-binding</keyword>
<dbReference type="PROSITE" id="PS00584">
    <property type="entry name" value="PFKB_KINASES_2"/>
    <property type="match status" value="1"/>
</dbReference>
<dbReference type="UniPathway" id="UPA00916">
    <property type="reaction ID" value="UER00889"/>
</dbReference>
<evidence type="ECO:0000256" key="9">
    <source>
        <dbReference type="ARBA" id="ARBA00022842"/>
    </source>
</evidence>
<dbReference type="SUPFAM" id="SSF53613">
    <property type="entry name" value="Ribokinase-like"/>
    <property type="match status" value="1"/>
</dbReference>
<dbReference type="CDD" id="cd01174">
    <property type="entry name" value="ribokinase"/>
    <property type="match status" value="1"/>
</dbReference>
<comment type="function">
    <text evidence="12">Catalyzes the phosphorylation of ribose at O-5 in a reaction requiring ATP and magnesium. The resulting D-ribose-5-phosphate can then be used either for sythesis of nucleotides, histidine, and tryptophan, or as a component of the pentose phosphate pathway.</text>
</comment>
<dbReference type="InterPro" id="IPR029056">
    <property type="entry name" value="Ribokinase-like"/>
</dbReference>
<dbReference type="KEGG" id="brz:CFK38_16875"/>
<dbReference type="EC" id="2.7.1.15" evidence="2 12"/>
<dbReference type="GO" id="GO:0046872">
    <property type="term" value="F:metal ion binding"/>
    <property type="evidence" value="ECO:0007669"/>
    <property type="project" value="UniProtKB-KW"/>
</dbReference>
<accession>A0A291GR96</accession>
<comment type="pathway">
    <text evidence="12">Carbohydrate metabolism; D-ribose degradation; D-ribose 5-phosphate from beta-D-ribopyranose: step 2/2.</text>
</comment>
<feature type="binding site" evidence="12">
    <location>
        <position position="154"/>
    </location>
    <ligand>
        <name>substrate</name>
    </ligand>
</feature>
<feature type="binding site" evidence="12">
    <location>
        <begin position="276"/>
        <end position="277"/>
    </location>
    <ligand>
        <name>ATP</name>
        <dbReference type="ChEBI" id="CHEBI:30616"/>
    </ligand>
</feature>
<dbReference type="Proteomes" id="UP000218165">
    <property type="component" value="Chromosome"/>
</dbReference>
<feature type="binding site" evidence="12">
    <location>
        <position position="316"/>
    </location>
    <ligand>
        <name>K(+)</name>
        <dbReference type="ChEBI" id="CHEBI:29103"/>
    </ligand>
</feature>
<comment type="subunit">
    <text evidence="12">Homodimer.</text>
</comment>
<dbReference type="PRINTS" id="PR00990">
    <property type="entry name" value="RIBOKINASE"/>
</dbReference>
<comment type="caution">
    <text evidence="12">Lacks conserved residue(s) required for the propagation of feature annotation.</text>
</comment>
<evidence type="ECO:0000256" key="3">
    <source>
        <dbReference type="ARBA" id="ARBA00016943"/>
    </source>
</evidence>
<dbReference type="InterPro" id="IPR011611">
    <property type="entry name" value="PfkB_dom"/>
</dbReference>
<dbReference type="InterPro" id="IPR011877">
    <property type="entry name" value="Ribokinase"/>
</dbReference>
<evidence type="ECO:0000313" key="15">
    <source>
        <dbReference type="Proteomes" id="UP000218165"/>
    </source>
</evidence>
<feature type="binding site" evidence="12">
    <location>
        <position position="312"/>
    </location>
    <ligand>
        <name>K(+)</name>
        <dbReference type="ChEBI" id="CHEBI:29103"/>
    </ligand>
</feature>
<dbReference type="Pfam" id="PF00294">
    <property type="entry name" value="PfkB"/>
    <property type="match status" value="1"/>
</dbReference>
<keyword evidence="15" id="KW-1185">Reference proteome</keyword>
<dbReference type="RefSeq" id="WP_096804111.1">
    <property type="nucleotide sequence ID" value="NZ_CP023563.1"/>
</dbReference>
<dbReference type="EMBL" id="CP023563">
    <property type="protein sequence ID" value="ATG53003.1"/>
    <property type="molecule type" value="Genomic_DNA"/>
</dbReference>
<dbReference type="GO" id="GO:0005524">
    <property type="term" value="F:ATP binding"/>
    <property type="evidence" value="ECO:0007669"/>
    <property type="project" value="UniProtKB-UniRule"/>
</dbReference>
<dbReference type="GO" id="GO:0019303">
    <property type="term" value="P:D-ribose catabolic process"/>
    <property type="evidence" value="ECO:0007669"/>
    <property type="project" value="UniProtKB-UniRule"/>
</dbReference>
<comment type="similarity">
    <text evidence="12">Belongs to the carbohydrate kinase PfkB family. Ribokinase subfamily.</text>
</comment>
<dbReference type="HAMAP" id="MF_01987">
    <property type="entry name" value="Ribokinase"/>
    <property type="match status" value="1"/>
</dbReference>
<organism evidence="14 15">
    <name type="scientific">Brachybacterium vulturis</name>
    <dbReference type="NCBI Taxonomy" id="2017484"/>
    <lineage>
        <taxon>Bacteria</taxon>
        <taxon>Bacillati</taxon>
        <taxon>Actinomycetota</taxon>
        <taxon>Actinomycetes</taxon>
        <taxon>Micrococcales</taxon>
        <taxon>Dermabacteraceae</taxon>
        <taxon>Brachybacterium</taxon>
    </lineage>
</organism>
<comment type="activity regulation">
    <text evidence="12">Activated by a monovalent cation that binds near, but not in, the active site. The most likely occupant of the site in vivo is potassium. Ion binding induces a conformational change that may alter substrate affinity.</text>
</comment>
<dbReference type="PANTHER" id="PTHR10584:SF166">
    <property type="entry name" value="RIBOKINASE"/>
    <property type="match status" value="1"/>
</dbReference>
<evidence type="ECO:0000256" key="2">
    <source>
        <dbReference type="ARBA" id="ARBA00012035"/>
    </source>
</evidence>
<dbReference type="InterPro" id="IPR002173">
    <property type="entry name" value="Carboh/pur_kinase_PfkB_CS"/>
</dbReference>
<feature type="binding site" evidence="12">
    <location>
        <position position="310"/>
    </location>
    <ligand>
        <name>K(+)</name>
        <dbReference type="ChEBI" id="CHEBI:29103"/>
    </ligand>
</feature>
<feature type="binding site" evidence="12">
    <location>
        <position position="273"/>
    </location>
    <ligand>
        <name>K(+)</name>
        <dbReference type="ChEBI" id="CHEBI:29103"/>
    </ligand>
</feature>
<proteinExistence type="inferred from homology"/>
<feature type="active site" description="Proton acceptor" evidence="12">
    <location>
        <position position="277"/>
    </location>
</feature>
<feature type="binding site" evidence="12">
    <location>
        <begin position="49"/>
        <end position="53"/>
    </location>
    <ligand>
        <name>substrate</name>
    </ligand>
</feature>
<comment type="subcellular location">
    <subcellularLocation>
        <location evidence="12">Cytoplasm</location>
    </subcellularLocation>
</comment>
<evidence type="ECO:0000256" key="1">
    <source>
        <dbReference type="ARBA" id="ARBA00005380"/>
    </source>
</evidence>
<evidence type="ECO:0000256" key="11">
    <source>
        <dbReference type="ARBA" id="ARBA00023277"/>
    </source>
</evidence>
<reference evidence="15" key="1">
    <citation type="submission" date="2017-09" db="EMBL/GenBank/DDBJ databases">
        <title>Brachybacterium sp. VM2412.</title>
        <authorList>
            <person name="Tak E.J."/>
            <person name="Bae J.-W."/>
        </authorList>
    </citation>
    <scope>NUCLEOTIDE SEQUENCE [LARGE SCALE GENOMIC DNA]</scope>
    <source>
        <strain evidence="15">VM2412</strain>
    </source>
</reference>
<evidence type="ECO:0000256" key="7">
    <source>
        <dbReference type="ARBA" id="ARBA00022777"/>
    </source>
</evidence>
<evidence type="ECO:0000256" key="5">
    <source>
        <dbReference type="ARBA" id="ARBA00022723"/>
    </source>
</evidence>
<dbReference type="GO" id="GO:0004747">
    <property type="term" value="F:ribokinase activity"/>
    <property type="evidence" value="ECO:0007669"/>
    <property type="project" value="UniProtKB-UniRule"/>
</dbReference>